<dbReference type="PANTHER" id="PTHR43877">
    <property type="entry name" value="AMINOALKYLPHOSPHONATE N-ACETYLTRANSFERASE-RELATED-RELATED"/>
    <property type="match status" value="1"/>
</dbReference>
<evidence type="ECO:0000313" key="4">
    <source>
        <dbReference type="EMBL" id="MET4575319.1"/>
    </source>
</evidence>
<dbReference type="RefSeq" id="WP_354440689.1">
    <property type="nucleotide sequence ID" value="NZ_JBEPSH010000001.1"/>
</dbReference>
<dbReference type="InterPro" id="IPR016181">
    <property type="entry name" value="Acyl_CoA_acyltransferase"/>
</dbReference>
<protein>
    <submittedName>
        <fullName evidence="4">GNAT superfamily N-acetyltransferase</fullName>
    </submittedName>
</protein>
<proteinExistence type="predicted"/>
<keyword evidence="1" id="KW-0808">Transferase</keyword>
<dbReference type="InterPro" id="IPR050832">
    <property type="entry name" value="Bact_Acetyltransf"/>
</dbReference>
<reference evidence="4 5" key="1">
    <citation type="submission" date="2024-06" db="EMBL/GenBank/DDBJ databases">
        <title>Sorghum-associated microbial communities from plants grown in Nebraska, USA.</title>
        <authorList>
            <person name="Schachtman D."/>
        </authorList>
    </citation>
    <scope>NUCLEOTIDE SEQUENCE [LARGE SCALE GENOMIC DNA]</scope>
    <source>
        <strain evidence="4 5">2709</strain>
    </source>
</reference>
<organism evidence="4 5">
    <name type="scientific">Ottowia thiooxydans</name>
    <dbReference type="NCBI Taxonomy" id="219182"/>
    <lineage>
        <taxon>Bacteria</taxon>
        <taxon>Pseudomonadati</taxon>
        <taxon>Pseudomonadota</taxon>
        <taxon>Betaproteobacteria</taxon>
        <taxon>Burkholderiales</taxon>
        <taxon>Comamonadaceae</taxon>
        <taxon>Ottowia</taxon>
    </lineage>
</organism>
<comment type="caution">
    <text evidence="4">The sequence shown here is derived from an EMBL/GenBank/DDBJ whole genome shotgun (WGS) entry which is preliminary data.</text>
</comment>
<evidence type="ECO:0000259" key="3">
    <source>
        <dbReference type="PROSITE" id="PS51186"/>
    </source>
</evidence>
<name>A0ABV2Q2R1_9BURK</name>
<evidence type="ECO:0000256" key="1">
    <source>
        <dbReference type="ARBA" id="ARBA00022679"/>
    </source>
</evidence>
<dbReference type="SUPFAM" id="SSF55729">
    <property type="entry name" value="Acyl-CoA N-acyltransferases (Nat)"/>
    <property type="match status" value="1"/>
</dbReference>
<keyword evidence="5" id="KW-1185">Reference proteome</keyword>
<dbReference type="Gene3D" id="3.40.630.30">
    <property type="match status" value="1"/>
</dbReference>
<dbReference type="Pfam" id="PF00583">
    <property type="entry name" value="Acetyltransf_1"/>
    <property type="match status" value="1"/>
</dbReference>
<dbReference type="PROSITE" id="PS51186">
    <property type="entry name" value="GNAT"/>
    <property type="match status" value="1"/>
</dbReference>
<sequence length="155" mass="16941">MKSIDFRIAAPEDATACIDLRGRTRENAFSREDLSALGVNEESWANGIAGGSMIGYIGDIEGRMIGYCFGDRDSGEIVVLALLPEYEGCGIGKSLLQLVVAEFRRRGFARLFLGCAADPGVRSYGFYRHLGWKPTGEYDDLGDEILELLIDGQHG</sequence>
<keyword evidence="2" id="KW-0012">Acyltransferase</keyword>
<feature type="domain" description="N-acetyltransferase" evidence="3">
    <location>
        <begin position="4"/>
        <end position="151"/>
    </location>
</feature>
<dbReference type="EMBL" id="JBEPSH010000001">
    <property type="protein sequence ID" value="MET4575319.1"/>
    <property type="molecule type" value="Genomic_DNA"/>
</dbReference>
<evidence type="ECO:0000313" key="5">
    <source>
        <dbReference type="Proteomes" id="UP001549320"/>
    </source>
</evidence>
<accession>A0ABV2Q2R1</accession>
<gene>
    <name evidence="4" type="ORF">ABIE13_000416</name>
</gene>
<dbReference type="Proteomes" id="UP001549320">
    <property type="component" value="Unassembled WGS sequence"/>
</dbReference>
<dbReference type="CDD" id="cd04301">
    <property type="entry name" value="NAT_SF"/>
    <property type="match status" value="1"/>
</dbReference>
<evidence type="ECO:0000256" key="2">
    <source>
        <dbReference type="ARBA" id="ARBA00023315"/>
    </source>
</evidence>
<dbReference type="InterPro" id="IPR000182">
    <property type="entry name" value="GNAT_dom"/>
</dbReference>